<dbReference type="Proteomes" id="UP000600449">
    <property type="component" value="Unassembled WGS sequence"/>
</dbReference>
<dbReference type="AlphaFoldDB" id="A0A917QCE5"/>
<evidence type="ECO:0000256" key="1">
    <source>
        <dbReference type="SAM" id="MobiDB-lite"/>
    </source>
</evidence>
<sequence>MSEIVVPLSGPPTGLSQGLAMGPQAHERIGRLEAARDALRLARTPPPPLPDVAPLPPSFEDALIARATLAASRVAPPPPAPPPPQTPADASIDLWASEDMAAVPVAAGAGAARDAEPVPLAAVSPTDTWAPAPEEAPPAPVVVDAERLAADPRSVFSADVIEALRARHLGDLPLRQDDRP</sequence>
<comment type="caution">
    <text evidence="2">The sequence shown here is derived from an EMBL/GenBank/DDBJ whole genome shotgun (WGS) entry which is preliminary data.</text>
</comment>
<reference evidence="2 3" key="1">
    <citation type="journal article" date="2014" name="Int. J. Syst. Evol. Microbiol.">
        <title>Complete genome sequence of Corynebacterium casei LMG S-19264T (=DSM 44701T), isolated from a smear-ripened cheese.</title>
        <authorList>
            <consortium name="US DOE Joint Genome Institute (JGI-PGF)"/>
            <person name="Walter F."/>
            <person name="Albersmeier A."/>
            <person name="Kalinowski J."/>
            <person name="Ruckert C."/>
        </authorList>
    </citation>
    <scope>NUCLEOTIDE SEQUENCE [LARGE SCALE GENOMIC DNA]</scope>
    <source>
        <strain evidence="2 3">CGMCC 1.9161</strain>
    </source>
</reference>
<gene>
    <name evidence="2" type="ORF">GCM10011322_32320</name>
</gene>
<evidence type="ECO:0000313" key="2">
    <source>
        <dbReference type="EMBL" id="GGK42795.1"/>
    </source>
</evidence>
<proteinExistence type="predicted"/>
<feature type="region of interest" description="Disordered" evidence="1">
    <location>
        <begin position="71"/>
        <end position="90"/>
    </location>
</feature>
<keyword evidence="3" id="KW-1185">Reference proteome</keyword>
<name>A0A917QCE5_9HYPH</name>
<accession>A0A917QCE5</accession>
<dbReference type="RefSeq" id="WP_188914272.1">
    <property type="nucleotide sequence ID" value="NZ_BMMF01000009.1"/>
</dbReference>
<organism evidence="2 3">
    <name type="scientific">Salinarimonas ramus</name>
    <dbReference type="NCBI Taxonomy" id="690164"/>
    <lineage>
        <taxon>Bacteria</taxon>
        <taxon>Pseudomonadati</taxon>
        <taxon>Pseudomonadota</taxon>
        <taxon>Alphaproteobacteria</taxon>
        <taxon>Hyphomicrobiales</taxon>
        <taxon>Salinarimonadaceae</taxon>
        <taxon>Salinarimonas</taxon>
    </lineage>
</organism>
<evidence type="ECO:0000313" key="3">
    <source>
        <dbReference type="Proteomes" id="UP000600449"/>
    </source>
</evidence>
<feature type="region of interest" description="Disordered" evidence="1">
    <location>
        <begin position="1"/>
        <end position="20"/>
    </location>
</feature>
<feature type="compositionally biased region" description="Pro residues" evidence="1">
    <location>
        <begin position="75"/>
        <end position="86"/>
    </location>
</feature>
<protein>
    <submittedName>
        <fullName evidence="2">Uncharacterized protein</fullName>
    </submittedName>
</protein>
<dbReference type="EMBL" id="BMMF01000009">
    <property type="protein sequence ID" value="GGK42795.1"/>
    <property type="molecule type" value="Genomic_DNA"/>
</dbReference>